<accession>A0A165HWF0</accession>
<gene>
    <name evidence="3" type="ORF">CALCODRAFT_507208</name>
</gene>
<evidence type="ECO:0000256" key="1">
    <source>
        <dbReference type="SAM" id="MobiDB-lite"/>
    </source>
</evidence>
<dbReference type="AlphaFoldDB" id="A0A165HWF0"/>
<feature type="region of interest" description="Disordered" evidence="1">
    <location>
        <begin position="1"/>
        <end position="63"/>
    </location>
</feature>
<dbReference type="EMBL" id="KV423936">
    <property type="protein sequence ID" value="KZT59834.1"/>
    <property type="molecule type" value="Genomic_DNA"/>
</dbReference>
<dbReference type="InParanoid" id="A0A165HWF0"/>
<keyword evidence="4" id="KW-1185">Reference proteome</keyword>
<reference evidence="3 4" key="1">
    <citation type="journal article" date="2016" name="Mol. Biol. Evol.">
        <title>Comparative Genomics of Early-Diverging Mushroom-Forming Fungi Provides Insights into the Origins of Lignocellulose Decay Capabilities.</title>
        <authorList>
            <person name="Nagy L.G."/>
            <person name="Riley R."/>
            <person name="Tritt A."/>
            <person name="Adam C."/>
            <person name="Daum C."/>
            <person name="Floudas D."/>
            <person name="Sun H."/>
            <person name="Yadav J.S."/>
            <person name="Pangilinan J."/>
            <person name="Larsson K.H."/>
            <person name="Matsuura K."/>
            <person name="Barry K."/>
            <person name="Labutti K."/>
            <person name="Kuo R."/>
            <person name="Ohm R.A."/>
            <person name="Bhattacharya S.S."/>
            <person name="Shirouzu T."/>
            <person name="Yoshinaga Y."/>
            <person name="Martin F.M."/>
            <person name="Grigoriev I.V."/>
            <person name="Hibbett D.S."/>
        </authorList>
    </citation>
    <scope>NUCLEOTIDE SEQUENCE [LARGE SCALE GENOMIC DNA]</scope>
    <source>
        <strain evidence="3 4">HHB12733</strain>
    </source>
</reference>
<evidence type="ECO:0008006" key="5">
    <source>
        <dbReference type="Google" id="ProtNLM"/>
    </source>
</evidence>
<keyword evidence="2" id="KW-1133">Transmembrane helix</keyword>
<feature type="compositionally biased region" description="Low complexity" evidence="1">
    <location>
        <begin position="35"/>
        <end position="60"/>
    </location>
</feature>
<feature type="region of interest" description="Disordered" evidence="1">
    <location>
        <begin position="186"/>
        <end position="222"/>
    </location>
</feature>
<proteinExistence type="predicted"/>
<feature type="transmembrane region" description="Helical" evidence="2">
    <location>
        <begin position="110"/>
        <end position="132"/>
    </location>
</feature>
<dbReference type="OrthoDB" id="10520877at2759"/>
<feature type="compositionally biased region" description="Low complexity" evidence="1">
    <location>
        <begin position="1"/>
        <end position="14"/>
    </location>
</feature>
<evidence type="ECO:0000256" key="2">
    <source>
        <dbReference type="SAM" id="Phobius"/>
    </source>
</evidence>
<keyword evidence="2" id="KW-0472">Membrane</keyword>
<evidence type="ECO:0000313" key="3">
    <source>
        <dbReference type="EMBL" id="KZT59834.1"/>
    </source>
</evidence>
<protein>
    <recommendedName>
        <fullName evidence="5">Mid2 domain-containing protein</fullName>
    </recommendedName>
</protein>
<dbReference type="Proteomes" id="UP000076842">
    <property type="component" value="Unassembled WGS sequence"/>
</dbReference>
<name>A0A165HWF0_9BASI</name>
<evidence type="ECO:0000313" key="4">
    <source>
        <dbReference type="Proteomes" id="UP000076842"/>
    </source>
</evidence>
<keyword evidence="2" id="KW-0812">Transmembrane</keyword>
<organism evidence="3 4">
    <name type="scientific">Calocera cornea HHB12733</name>
    <dbReference type="NCBI Taxonomy" id="1353952"/>
    <lineage>
        <taxon>Eukaryota</taxon>
        <taxon>Fungi</taxon>
        <taxon>Dikarya</taxon>
        <taxon>Basidiomycota</taxon>
        <taxon>Agaricomycotina</taxon>
        <taxon>Dacrymycetes</taxon>
        <taxon>Dacrymycetales</taxon>
        <taxon>Dacrymycetaceae</taxon>
        <taxon>Calocera</taxon>
    </lineage>
</organism>
<sequence length="222" mass="23790">MSSSFTPSTFPGTTEVTPFTSIPPVSPSSWAHSATNSESLLPSPTTPSTTSPFYYTTDSSGSRSTIGIQSVVDYTTITTVKNGATWYYELPVTATPTPTPASGPNKTTTIVLSVVVTIVGLAGLVIVALLILRGRTRRRRQAWRARYPSQWSWDAKYHDAEPDPTPLEPTTSGAAVAEGSSVYGFAPTFSPSHSRFPSSDLPRTAPAQPNLPEAAHNRERSM</sequence>